<reference evidence="2" key="1">
    <citation type="journal article" date="2019" name="Int. J. Syst. Evol. Microbiol.">
        <title>The Global Catalogue of Microorganisms (GCM) 10K type strain sequencing project: providing services to taxonomists for standard genome sequencing and annotation.</title>
        <authorList>
            <consortium name="The Broad Institute Genomics Platform"/>
            <consortium name="The Broad Institute Genome Sequencing Center for Infectious Disease"/>
            <person name="Wu L."/>
            <person name="Ma J."/>
        </authorList>
    </citation>
    <scope>NUCLEOTIDE SEQUENCE [LARGE SCALE GENOMIC DNA]</scope>
    <source>
        <strain evidence="2">CCUG 52537</strain>
    </source>
</reference>
<proteinExistence type="predicted"/>
<evidence type="ECO:0008006" key="3">
    <source>
        <dbReference type="Google" id="ProtNLM"/>
    </source>
</evidence>
<evidence type="ECO:0000313" key="1">
    <source>
        <dbReference type="EMBL" id="MFD0849021.1"/>
    </source>
</evidence>
<dbReference type="EMBL" id="JBHTIK010000005">
    <property type="protein sequence ID" value="MFD0849021.1"/>
    <property type="molecule type" value="Genomic_DNA"/>
</dbReference>
<organism evidence="1 2">
    <name type="scientific">Sphingosinicella xenopeptidilytica</name>
    <dbReference type="NCBI Taxonomy" id="364098"/>
    <lineage>
        <taxon>Bacteria</taxon>
        <taxon>Pseudomonadati</taxon>
        <taxon>Pseudomonadota</taxon>
        <taxon>Alphaproteobacteria</taxon>
        <taxon>Sphingomonadales</taxon>
        <taxon>Sphingosinicellaceae</taxon>
        <taxon>Sphingosinicella</taxon>
    </lineage>
</organism>
<dbReference type="Proteomes" id="UP001597124">
    <property type="component" value="Unassembled WGS sequence"/>
</dbReference>
<accession>A0ABW3C3G9</accession>
<comment type="caution">
    <text evidence="1">The sequence shown here is derived from an EMBL/GenBank/DDBJ whole genome shotgun (WGS) entry which is preliminary data.</text>
</comment>
<keyword evidence="2" id="KW-1185">Reference proteome</keyword>
<dbReference type="InterPro" id="IPR032710">
    <property type="entry name" value="NTF2-like_dom_sf"/>
</dbReference>
<dbReference type="SUPFAM" id="SSF54427">
    <property type="entry name" value="NTF2-like"/>
    <property type="match status" value="1"/>
</dbReference>
<name>A0ABW3C3G9_SPHXN</name>
<protein>
    <recommendedName>
        <fullName evidence="3">SnoaL-like domain-containing protein</fullName>
    </recommendedName>
</protein>
<evidence type="ECO:0000313" key="2">
    <source>
        <dbReference type="Proteomes" id="UP001597124"/>
    </source>
</evidence>
<gene>
    <name evidence="1" type="ORF">ACFQ00_11850</name>
</gene>
<dbReference type="RefSeq" id="WP_381490828.1">
    <property type="nucleotide sequence ID" value="NZ_JBHTIK010000005.1"/>
</dbReference>
<sequence length="139" mass="15287">MATASENYKLVTDYYGSFGEGGPEGLARMLSFFAEGKANYTAGNSEFAGTQNSPAESEKVLHRILELNEGNLQIVGTPTILLAGDAMVAVLLKEKHKRAGHPELIVPRLCVYEIADGKLTRSFIWQLESEAYDAYYPRP</sequence>
<dbReference type="Gene3D" id="3.10.450.50">
    <property type="match status" value="1"/>
</dbReference>